<comment type="caution">
    <text evidence="8">The sequence shown here is derived from an EMBL/GenBank/DDBJ whole genome shotgun (WGS) entry which is preliminary data.</text>
</comment>
<protein>
    <submittedName>
        <fullName evidence="8">Litaf-like zinc finger domain-containing protein</fullName>
    </submittedName>
</protein>
<dbReference type="Proteomes" id="UP001629113">
    <property type="component" value="Unassembled WGS sequence"/>
</dbReference>
<gene>
    <name evidence="8" type="ORF">PVAG01_06398</name>
</gene>
<dbReference type="PANTHER" id="PTHR23292:SF6">
    <property type="entry name" value="FI16602P1-RELATED"/>
    <property type="match status" value="1"/>
</dbReference>
<dbReference type="PROSITE" id="PS51837">
    <property type="entry name" value="LITAF"/>
    <property type="match status" value="1"/>
</dbReference>
<feature type="domain" description="LITAF" evidence="7">
    <location>
        <begin position="81"/>
        <end position="164"/>
    </location>
</feature>
<dbReference type="SMART" id="SM00714">
    <property type="entry name" value="LITAF"/>
    <property type="match status" value="1"/>
</dbReference>
<dbReference type="EMBL" id="JBFCZG010000005">
    <property type="protein sequence ID" value="KAL3422242.1"/>
    <property type="molecule type" value="Genomic_DNA"/>
</dbReference>
<name>A0ABR4PGL2_9HELO</name>
<reference evidence="8 9" key="1">
    <citation type="submission" date="2024-06" db="EMBL/GenBank/DDBJ databases">
        <title>Complete genome of Phlyctema vagabunda strain 19-DSS-EL-015.</title>
        <authorList>
            <person name="Fiorenzani C."/>
        </authorList>
    </citation>
    <scope>NUCLEOTIDE SEQUENCE [LARGE SCALE GENOMIC DNA]</scope>
    <source>
        <strain evidence="8 9">19-DSS-EL-015</strain>
    </source>
</reference>
<evidence type="ECO:0000313" key="9">
    <source>
        <dbReference type="Proteomes" id="UP001629113"/>
    </source>
</evidence>
<evidence type="ECO:0000259" key="7">
    <source>
        <dbReference type="PROSITE" id="PS51837"/>
    </source>
</evidence>
<accession>A0ABR4PGL2</accession>
<evidence type="ECO:0000313" key="8">
    <source>
        <dbReference type="EMBL" id="KAL3422242.1"/>
    </source>
</evidence>
<evidence type="ECO:0000256" key="4">
    <source>
        <dbReference type="ARBA" id="ARBA00022833"/>
    </source>
</evidence>
<evidence type="ECO:0000256" key="6">
    <source>
        <dbReference type="SAM" id="MobiDB-lite"/>
    </source>
</evidence>
<proteinExistence type="inferred from homology"/>
<keyword evidence="9" id="KW-1185">Reference proteome</keyword>
<comment type="subcellular location">
    <subcellularLocation>
        <location evidence="1">Membrane</location>
        <topology evidence="1">Peripheral membrane protein</topology>
    </subcellularLocation>
</comment>
<keyword evidence="3" id="KW-0479">Metal-binding</keyword>
<feature type="region of interest" description="Disordered" evidence="6">
    <location>
        <begin position="1"/>
        <end position="79"/>
    </location>
</feature>
<evidence type="ECO:0000256" key="5">
    <source>
        <dbReference type="ARBA" id="ARBA00023136"/>
    </source>
</evidence>
<keyword evidence="5" id="KW-0472">Membrane</keyword>
<evidence type="ECO:0000256" key="3">
    <source>
        <dbReference type="ARBA" id="ARBA00022723"/>
    </source>
</evidence>
<dbReference type="Pfam" id="PF10601">
    <property type="entry name" value="zf-LITAF-like"/>
    <property type="match status" value="1"/>
</dbReference>
<organism evidence="8 9">
    <name type="scientific">Phlyctema vagabunda</name>
    <dbReference type="NCBI Taxonomy" id="108571"/>
    <lineage>
        <taxon>Eukaryota</taxon>
        <taxon>Fungi</taxon>
        <taxon>Dikarya</taxon>
        <taxon>Ascomycota</taxon>
        <taxon>Pezizomycotina</taxon>
        <taxon>Leotiomycetes</taxon>
        <taxon>Helotiales</taxon>
        <taxon>Dermateaceae</taxon>
        <taxon>Phlyctema</taxon>
    </lineage>
</organism>
<feature type="compositionally biased region" description="Polar residues" evidence="6">
    <location>
        <begin position="1"/>
        <end position="33"/>
    </location>
</feature>
<evidence type="ECO:0000256" key="2">
    <source>
        <dbReference type="ARBA" id="ARBA00005975"/>
    </source>
</evidence>
<dbReference type="InterPro" id="IPR006629">
    <property type="entry name" value="LITAF"/>
</dbReference>
<sequence length="182" mass="19738">MASTTSSSSMNQDEFTAHLEQQSPLRQRLQPTTPAEGDLDETAADTQLDGPSTPRGTNPRGTPVREIPNPNDNGEGLEPYQAQVGPVKLAALGRKSAVVFCPKCRLEMATVVKYKIGGCTALISFATCAVTSLACFWIPLLIAQLKDVEHYCSHCGHLLGRYQLLSKKFKAPQEESDSFGEL</sequence>
<comment type="similarity">
    <text evidence="2">Belongs to the CDIP1/LITAF family.</text>
</comment>
<evidence type="ECO:0000256" key="1">
    <source>
        <dbReference type="ARBA" id="ARBA00004170"/>
    </source>
</evidence>
<dbReference type="PANTHER" id="PTHR23292">
    <property type="entry name" value="LIPOPOLYSACCHARIDE-INDUCED TUMOR NECROSIS FACTOR-ALPHA FACTOR"/>
    <property type="match status" value="1"/>
</dbReference>
<dbReference type="InterPro" id="IPR037519">
    <property type="entry name" value="LITAF_fam"/>
</dbReference>
<keyword evidence="4" id="KW-0862">Zinc</keyword>